<evidence type="ECO:0000256" key="7">
    <source>
        <dbReference type="RuleBase" id="RU361120"/>
    </source>
</evidence>
<dbReference type="AlphaFoldDB" id="A0AAV5FP40"/>
<gene>
    <name evidence="9" type="primary">gb25495</name>
    <name evidence="9" type="ORF">PR202_gb25495</name>
</gene>
<evidence type="ECO:0000256" key="4">
    <source>
        <dbReference type="ARBA" id="ARBA00023295"/>
    </source>
</evidence>
<dbReference type="GO" id="GO:0016762">
    <property type="term" value="F:xyloglucan:xyloglucosyl transferase activity"/>
    <property type="evidence" value="ECO:0007669"/>
    <property type="project" value="UniProtKB-EC"/>
</dbReference>
<dbReference type="InterPro" id="IPR000757">
    <property type="entry name" value="Beta-glucanase-like"/>
</dbReference>
<keyword evidence="3" id="KW-1015">Disulfide bond</keyword>
<evidence type="ECO:0000256" key="5">
    <source>
        <dbReference type="PIRSR" id="PIRSR005604-1"/>
    </source>
</evidence>
<feature type="chain" id="PRO_5043112860" description="Xyloglucan endotransglucosylase/hydrolase" evidence="7">
    <location>
        <begin position="23"/>
        <end position="240"/>
    </location>
</feature>
<keyword evidence="2 7" id="KW-0378">Hydrolase</keyword>
<dbReference type="GO" id="GO:0004553">
    <property type="term" value="F:hydrolase activity, hydrolyzing O-glycosyl compounds"/>
    <property type="evidence" value="ECO:0007669"/>
    <property type="project" value="InterPro"/>
</dbReference>
<keyword evidence="7" id="KW-0964">Secreted</keyword>
<feature type="signal peptide" evidence="7">
    <location>
        <begin position="1"/>
        <end position="22"/>
    </location>
</feature>
<keyword evidence="7" id="KW-0052">Apoplast</keyword>
<dbReference type="GO" id="GO:0010411">
    <property type="term" value="P:xyloglucan metabolic process"/>
    <property type="evidence" value="ECO:0007669"/>
    <property type="project" value="InterPro"/>
</dbReference>
<evidence type="ECO:0000256" key="1">
    <source>
        <dbReference type="ARBA" id="ARBA00022679"/>
    </source>
</evidence>
<evidence type="ECO:0000259" key="8">
    <source>
        <dbReference type="PROSITE" id="PS51762"/>
    </source>
</evidence>
<dbReference type="GO" id="GO:0042546">
    <property type="term" value="P:cell wall biogenesis"/>
    <property type="evidence" value="ECO:0007669"/>
    <property type="project" value="InterPro"/>
</dbReference>
<dbReference type="InterPro" id="IPR044791">
    <property type="entry name" value="Beta-glucanase/XTH"/>
</dbReference>
<keyword evidence="7" id="KW-0732">Signal</keyword>
<comment type="caution">
    <text evidence="9">The sequence shown here is derived from an EMBL/GenBank/DDBJ whole genome shotgun (WGS) entry which is preliminary data.</text>
</comment>
<accession>A0AAV5FP40</accession>
<name>A0AAV5FP40_ELECO</name>
<feature type="active site" description="Nucleophile" evidence="5">
    <location>
        <position position="102"/>
    </location>
</feature>
<keyword evidence="10" id="KW-1185">Reference proteome</keyword>
<protein>
    <recommendedName>
        <fullName evidence="7">Xyloglucan endotransglucosylase/hydrolase</fullName>
        <ecNumber evidence="7">2.4.1.207</ecNumber>
    </recommendedName>
</protein>
<dbReference type="EC" id="2.4.1.207" evidence="7"/>
<keyword evidence="7" id="KW-0134">Cell wall</keyword>
<evidence type="ECO:0000313" key="10">
    <source>
        <dbReference type="Proteomes" id="UP001054889"/>
    </source>
</evidence>
<proteinExistence type="inferred from homology"/>
<dbReference type="Pfam" id="PF00722">
    <property type="entry name" value="Glyco_hydro_16"/>
    <property type="match status" value="1"/>
</dbReference>
<evidence type="ECO:0000256" key="6">
    <source>
        <dbReference type="PIRSR" id="PIRSR005604-2"/>
    </source>
</evidence>
<comment type="similarity">
    <text evidence="7">Belongs to the glycosyl hydrolase 16 family.</text>
</comment>
<keyword evidence="4 7" id="KW-0326">Glycosidase</keyword>
<dbReference type="Gene3D" id="2.60.120.200">
    <property type="match status" value="2"/>
</dbReference>
<dbReference type="GO" id="GO:0071555">
    <property type="term" value="P:cell wall organization"/>
    <property type="evidence" value="ECO:0007669"/>
    <property type="project" value="UniProtKB-KW"/>
</dbReference>
<feature type="domain" description="GH16" evidence="8">
    <location>
        <begin position="2"/>
        <end position="240"/>
    </location>
</feature>
<comment type="PTM">
    <text evidence="7">Contains at least one intrachain disulfide bond essential for its enzymatic activity.</text>
</comment>
<reference evidence="9" key="2">
    <citation type="submission" date="2021-12" db="EMBL/GenBank/DDBJ databases">
        <title>Resequencing data analysis of finger millet.</title>
        <authorList>
            <person name="Hatakeyama M."/>
            <person name="Aluri S."/>
            <person name="Balachadran M.T."/>
            <person name="Sivarajan S.R."/>
            <person name="Poveda L."/>
            <person name="Shimizu-Inatsugi R."/>
            <person name="Schlapbach R."/>
            <person name="Sreeman S.M."/>
            <person name="Shimizu K.K."/>
        </authorList>
    </citation>
    <scope>NUCLEOTIDE SEQUENCE</scope>
</reference>
<dbReference type="SUPFAM" id="SSF49899">
    <property type="entry name" value="Concanavalin A-like lectins/glucanases"/>
    <property type="match status" value="1"/>
</dbReference>
<feature type="active site" description="Nucleophile" evidence="5">
    <location>
        <position position="106"/>
    </location>
</feature>
<dbReference type="PROSITE" id="PS51762">
    <property type="entry name" value="GH16_2"/>
    <property type="match status" value="1"/>
</dbReference>
<evidence type="ECO:0000313" key="9">
    <source>
        <dbReference type="EMBL" id="GJN36618.1"/>
    </source>
</evidence>
<comment type="function">
    <text evidence="7">Catalyzes xyloglucan endohydrolysis (XEH) and/or endotransglycosylation (XET). Cleaves and religates xyloglucan polymers, an essential constituent of the primary cell wall, and thereby participates in cell wall construction of growing tissues.</text>
</comment>
<dbReference type="Proteomes" id="UP001054889">
    <property type="component" value="Unassembled WGS sequence"/>
</dbReference>
<organism evidence="9 10">
    <name type="scientific">Eleusine coracana subsp. coracana</name>
    <dbReference type="NCBI Taxonomy" id="191504"/>
    <lineage>
        <taxon>Eukaryota</taxon>
        <taxon>Viridiplantae</taxon>
        <taxon>Streptophyta</taxon>
        <taxon>Embryophyta</taxon>
        <taxon>Tracheophyta</taxon>
        <taxon>Spermatophyta</taxon>
        <taxon>Magnoliopsida</taxon>
        <taxon>Liliopsida</taxon>
        <taxon>Poales</taxon>
        <taxon>Poaceae</taxon>
        <taxon>PACMAD clade</taxon>
        <taxon>Chloridoideae</taxon>
        <taxon>Cynodonteae</taxon>
        <taxon>Eleusininae</taxon>
        <taxon>Eleusine</taxon>
    </lineage>
</organism>
<dbReference type="PANTHER" id="PTHR31062">
    <property type="entry name" value="XYLOGLUCAN ENDOTRANSGLUCOSYLASE/HYDROLASE PROTEIN 8-RELATED"/>
    <property type="match status" value="1"/>
</dbReference>
<dbReference type="EMBL" id="BQKI01000090">
    <property type="protein sequence ID" value="GJN36618.1"/>
    <property type="molecule type" value="Genomic_DNA"/>
</dbReference>
<comment type="subcellular location">
    <subcellularLocation>
        <location evidence="7">Secreted</location>
        <location evidence="7">Cell wall</location>
    </subcellularLocation>
    <subcellularLocation>
        <location evidence="7">Secreted</location>
        <location evidence="7">Extracellular space</location>
        <location evidence="7">Apoplast</location>
    </subcellularLocation>
</comment>
<dbReference type="InterPro" id="IPR010713">
    <property type="entry name" value="XET_C"/>
</dbReference>
<sequence length="240" mass="26831">MARWSHLASLAIILALLQAASSEHWLNSYFTTDGNVRAAYDASGQQVAMVILNQQSGGGGFNSKKKFLFGHFSIKMKLIPGNSAGTVSCFYLSSGDDQYRDEIDMEFMGNSSGQPVVLNTNVDDKVIRSFKRYADLPFPNSKPMSLHATLWDGSYWATEKGKIPIDWSHAPFTVSYRNYYANACIGGGKCPAGSARWMHRQLSKADWGTISWAKQNYMRYNYCDDGWRFPQGLPGECSRN</sequence>
<dbReference type="Pfam" id="PF06955">
    <property type="entry name" value="XET_C"/>
    <property type="match status" value="1"/>
</dbReference>
<keyword evidence="7" id="KW-0961">Cell wall biogenesis/degradation</keyword>
<dbReference type="PIRSF" id="PIRSF005604">
    <property type="entry name" value="XET"/>
    <property type="match status" value="1"/>
</dbReference>
<evidence type="ECO:0000256" key="3">
    <source>
        <dbReference type="ARBA" id="ARBA00023157"/>
    </source>
</evidence>
<dbReference type="GO" id="GO:0048046">
    <property type="term" value="C:apoplast"/>
    <property type="evidence" value="ECO:0007669"/>
    <property type="project" value="UniProtKB-SubCell"/>
</dbReference>
<keyword evidence="1 7" id="KW-0808">Transferase</keyword>
<dbReference type="InterPro" id="IPR016455">
    <property type="entry name" value="XTH"/>
</dbReference>
<evidence type="ECO:0000256" key="2">
    <source>
        <dbReference type="ARBA" id="ARBA00022801"/>
    </source>
</evidence>
<reference evidence="9" key="1">
    <citation type="journal article" date="2018" name="DNA Res.">
        <title>Multiple hybrid de novo genome assembly of finger millet, an orphan allotetraploid crop.</title>
        <authorList>
            <person name="Hatakeyama M."/>
            <person name="Aluri S."/>
            <person name="Balachadran M.T."/>
            <person name="Sivarajan S.R."/>
            <person name="Patrignani A."/>
            <person name="Gruter S."/>
            <person name="Poveda L."/>
            <person name="Shimizu-Inatsugi R."/>
            <person name="Baeten J."/>
            <person name="Francoijs K.J."/>
            <person name="Nataraja K.N."/>
            <person name="Reddy Y.A.N."/>
            <person name="Phadnis S."/>
            <person name="Ravikumar R.L."/>
            <person name="Schlapbach R."/>
            <person name="Sreeman S.M."/>
            <person name="Shimizu K.K."/>
        </authorList>
    </citation>
    <scope>NUCLEOTIDE SEQUENCE</scope>
</reference>
<feature type="glycosylation site" description="N-linked (GlcNAc...) asparagine" evidence="6">
    <location>
        <position position="110"/>
    </location>
</feature>
<dbReference type="InterPro" id="IPR013320">
    <property type="entry name" value="ConA-like_dom_sf"/>
</dbReference>